<feature type="region of interest" description="Disordered" evidence="1">
    <location>
        <begin position="229"/>
        <end position="270"/>
    </location>
</feature>
<reference evidence="2 3" key="1">
    <citation type="submission" date="2016-04" db="EMBL/GenBank/DDBJ databases">
        <title>A degradative enzymes factory behind the ericoid mycorrhizal symbiosis.</title>
        <authorList>
            <consortium name="DOE Joint Genome Institute"/>
            <person name="Martino E."/>
            <person name="Morin E."/>
            <person name="Grelet G."/>
            <person name="Kuo A."/>
            <person name="Kohler A."/>
            <person name="Daghino S."/>
            <person name="Barry K."/>
            <person name="Choi C."/>
            <person name="Cichocki N."/>
            <person name="Clum A."/>
            <person name="Copeland A."/>
            <person name="Hainaut M."/>
            <person name="Haridas S."/>
            <person name="Labutti K."/>
            <person name="Lindquist E."/>
            <person name="Lipzen A."/>
            <person name="Khouja H.-R."/>
            <person name="Murat C."/>
            <person name="Ohm R."/>
            <person name="Olson A."/>
            <person name="Spatafora J."/>
            <person name="Veneault-Fourrey C."/>
            <person name="Henrissat B."/>
            <person name="Grigoriev I."/>
            <person name="Martin F."/>
            <person name="Perotto S."/>
        </authorList>
    </citation>
    <scope>NUCLEOTIDE SEQUENCE [LARGE SCALE GENOMIC DNA]</scope>
    <source>
        <strain evidence="2 3">E</strain>
    </source>
</reference>
<accession>A0A2J6SKL1</accession>
<dbReference type="EMBL" id="KZ613912">
    <property type="protein sequence ID" value="PMD51294.1"/>
    <property type="molecule type" value="Genomic_DNA"/>
</dbReference>
<dbReference type="OrthoDB" id="10343921at2759"/>
<keyword evidence="3" id="KW-1185">Reference proteome</keyword>
<evidence type="ECO:0000313" key="2">
    <source>
        <dbReference type="EMBL" id="PMD51294.1"/>
    </source>
</evidence>
<gene>
    <name evidence="2" type="ORF">K444DRAFT_707404</name>
</gene>
<dbReference type="InParanoid" id="A0A2J6SKL1"/>
<feature type="region of interest" description="Disordered" evidence="1">
    <location>
        <begin position="304"/>
        <end position="326"/>
    </location>
</feature>
<sequence>MERTERGHNTRAQWTEAESLVFSKLRSGIHPQTLEGQIRQQLRLPLDSYYRQSYLLHALKILRNLCNNNAFAYLPTLQQYQKLKRDGFLLAKFKADMNDHFSDDKYLHRIATEGAIEFKFGTSPWLKQTSVAANLPPSAACPEFDEEAKELIKSMEEGAARDLEQQHKANQILMSSILDYNERKQKEAQYIQLAESWGKATVSRARCGPAYHVPKPAHPLRAVRYNLKTPPPRQLKSGWGEKGKVADQAASPHPVSGGEDISSAMLGTDGDPFYKAGDEPPCIPDGSDPQNYLSIFGYTPPPLLALNKNQLPPRSPSPSDYGEPLF</sequence>
<dbReference type="RefSeq" id="XP_024728198.1">
    <property type="nucleotide sequence ID" value="XM_024888160.1"/>
</dbReference>
<evidence type="ECO:0000256" key="1">
    <source>
        <dbReference type="SAM" id="MobiDB-lite"/>
    </source>
</evidence>
<protein>
    <submittedName>
        <fullName evidence="2">Uncharacterized protein</fullName>
    </submittedName>
</protein>
<name>A0A2J6SKL1_9HELO</name>
<dbReference type="AlphaFoldDB" id="A0A2J6SKL1"/>
<dbReference type="GeneID" id="36596236"/>
<dbReference type="Proteomes" id="UP000235371">
    <property type="component" value="Unassembled WGS sequence"/>
</dbReference>
<evidence type="ECO:0000313" key="3">
    <source>
        <dbReference type="Proteomes" id="UP000235371"/>
    </source>
</evidence>
<proteinExistence type="predicted"/>
<organism evidence="2 3">
    <name type="scientific">Hyaloscypha bicolor E</name>
    <dbReference type="NCBI Taxonomy" id="1095630"/>
    <lineage>
        <taxon>Eukaryota</taxon>
        <taxon>Fungi</taxon>
        <taxon>Dikarya</taxon>
        <taxon>Ascomycota</taxon>
        <taxon>Pezizomycotina</taxon>
        <taxon>Leotiomycetes</taxon>
        <taxon>Helotiales</taxon>
        <taxon>Hyaloscyphaceae</taxon>
        <taxon>Hyaloscypha</taxon>
        <taxon>Hyaloscypha bicolor</taxon>
    </lineage>
</organism>